<reference evidence="7" key="1">
    <citation type="journal article" date="2015" name="Nat. Genet.">
        <title>The genome and transcriptome of the zoonotic hookworm Ancylostoma ceylanicum identify infection-specific gene families.</title>
        <authorList>
            <person name="Schwarz E.M."/>
            <person name="Hu Y."/>
            <person name="Antoshechkin I."/>
            <person name="Miller M.M."/>
            <person name="Sternberg P.W."/>
            <person name="Aroian R.V."/>
        </authorList>
    </citation>
    <scope>NUCLEOTIDE SEQUENCE</scope>
    <source>
        <strain evidence="7">HY135</strain>
    </source>
</reference>
<dbReference type="Pfam" id="PF13873">
    <property type="entry name" value="Myb_DNA-bind_5"/>
    <property type="match status" value="1"/>
</dbReference>
<comment type="caution">
    <text evidence="6">The sequence shown here is derived from an EMBL/GenBank/DDBJ whole genome shotgun (WGS) entry which is preliminary data.</text>
</comment>
<evidence type="ECO:0000259" key="5">
    <source>
        <dbReference type="Pfam" id="PF13873"/>
    </source>
</evidence>
<name>A0A016SF91_9BILA</name>
<feature type="region of interest" description="Disordered" evidence="4">
    <location>
        <begin position="348"/>
        <end position="388"/>
    </location>
</feature>
<feature type="region of interest" description="Disordered" evidence="4">
    <location>
        <begin position="432"/>
        <end position="459"/>
    </location>
</feature>
<keyword evidence="7" id="KW-1185">Reference proteome</keyword>
<dbReference type="EMBL" id="JARK01001575">
    <property type="protein sequence ID" value="EYB88964.1"/>
    <property type="molecule type" value="Genomic_DNA"/>
</dbReference>
<feature type="domain" description="Myb/SANT-like DNA-binding" evidence="5">
    <location>
        <begin position="139"/>
        <end position="212"/>
    </location>
</feature>
<evidence type="ECO:0000256" key="1">
    <source>
        <dbReference type="ARBA" id="ARBA00011764"/>
    </source>
</evidence>
<comment type="function">
    <text evidence="3">Involved in transvection phenomena (= synapsis-dependent gene expression), where the synaptic pairing of chromosomes carrying genes with which zeste interacts influences the expression of these genes. Zeste binds to DNA and stimulates transcription from a nearby promoter.</text>
</comment>
<dbReference type="InterPro" id="IPR028002">
    <property type="entry name" value="Myb_DNA-bind_5"/>
</dbReference>
<proteinExistence type="predicted"/>
<evidence type="ECO:0000313" key="6">
    <source>
        <dbReference type="EMBL" id="EYB88964.1"/>
    </source>
</evidence>
<protein>
    <recommendedName>
        <fullName evidence="2">Regulatory protein zeste</fullName>
    </recommendedName>
</protein>
<evidence type="ECO:0000313" key="7">
    <source>
        <dbReference type="Proteomes" id="UP000024635"/>
    </source>
</evidence>
<comment type="subunit">
    <text evidence="1">Self-associates forming complexes of several hundred monomers.</text>
</comment>
<sequence>MELLQVPRGDKLPAACAPTLHSGVILRVGIAMTISETTTARRYSAIAVADGLGDVRRVTGLGAGGDEVARAGIHETMTTQTTDGQRYWLTYRLHIDKRRRMRKIIMTEDMKPIMIDPQTISPNVSENGSVGHKDDNNAPRMTEDHTVVICEEVLKRREILLDMCSTRETEINRKRAEAWDEVHVATMNRCQRNLRLEQIKRVWRHQKNRVRHILNLEKLTSDMEVTLEDVIAARKGFMTDYEIAIARAYLDVPPRSHSPGNRRLEELDLSFRKRAAASPSLRIDDSVSSVLDRIAAECAEAQTHCQTDSQYSPLPAVKAEPPTQQLATPNYQDCNNILDIHRLLTSMGPTSSAHEKSSSKPVNIDSDDSSCTSEHARPIKRKKSSRRRSSILDEQLEMIKAQRVAFEEQARMYQSMRSFIEESTRTIRELAGRVSHDRSSAIDSSPSESNLEFTPNNHV</sequence>
<dbReference type="Proteomes" id="UP000024635">
    <property type="component" value="Unassembled WGS sequence"/>
</dbReference>
<accession>A0A016SF91</accession>
<gene>
    <name evidence="6" type="primary">Acey_s0239.g3331</name>
    <name evidence="6" type="ORF">Y032_0239g3331</name>
</gene>
<feature type="compositionally biased region" description="Polar residues" evidence="4">
    <location>
        <begin position="441"/>
        <end position="459"/>
    </location>
</feature>
<evidence type="ECO:0000256" key="2">
    <source>
        <dbReference type="ARBA" id="ARBA00016807"/>
    </source>
</evidence>
<dbReference type="AlphaFoldDB" id="A0A016SF91"/>
<organism evidence="6 7">
    <name type="scientific">Ancylostoma ceylanicum</name>
    <dbReference type="NCBI Taxonomy" id="53326"/>
    <lineage>
        <taxon>Eukaryota</taxon>
        <taxon>Metazoa</taxon>
        <taxon>Ecdysozoa</taxon>
        <taxon>Nematoda</taxon>
        <taxon>Chromadorea</taxon>
        <taxon>Rhabditida</taxon>
        <taxon>Rhabditina</taxon>
        <taxon>Rhabditomorpha</taxon>
        <taxon>Strongyloidea</taxon>
        <taxon>Ancylostomatidae</taxon>
        <taxon>Ancylostomatinae</taxon>
        <taxon>Ancylostoma</taxon>
    </lineage>
</organism>
<feature type="compositionally biased region" description="Basic residues" evidence="4">
    <location>
        <begin position="378"/>
        <end position="388"/>
    </location>
</feature>
<evidence type="ECO:0000256" key="4">
    <source>
        <dbReference type="SAM" id="MobiDB-lite"/>
    </source>
</evidence>
<dbReference type="OrthoDB" id="5795618at2759"/>
<evidence type="ECO:0000256" key="3">
    <source>
        <dbReference type="ARBA" id="ARBA00025466"/>
    </source>
</evidence>